<dbReference type="KEGG" id="aamb:D1866_04795"/>
<dbReference type="Proteomes" id="UP000426328">
    <property type="component" value="Chromosome"/>
</dbReference>
<reference evidence="2 5" key="1">
    <citation type="submission" date="2019-10" db="EMBL/GenBank/DDBJ databases">
        <title>Comparative genomics of sulfur disproportionating microorganisms.</title>
        <authorList>
            <person name="Ward L.M."/>
            <person name="Bertran E."/>
            <person name="Johnston D."/>
        </authorList>
    </citation>
    <scope>NUCLEOTIDE SEQUENCE [LARGE SCALE GENOMIC DNA]</scope>
    <source>
        <strain evidence="2 5">DSM 3772</strain>
    </source>
</reference>
<protein>
    <submittedName>
        <fullName evidence="3">Uncharacterized protein</fullName>
    </submittedName>
</protein>
<sequence>MMIAVSPFNTRFGLATKSDSDFLALLPFDDDKIIASLIIGSFVVNVIFLSIFMYWFIEALGIAGVIIIPAFALISSSLPAVLYNLDNKRKILIDIVVIIWFISAIFNFPLSPLSMFYGYLEGYIISYTLAFALFFTALKKFNFSSYSNFTISSEKGEVKEEISFKSSNPFILTLIRNLRILEIGGRVNWMGVSTFVSRRVELWKVMLGSSIFAVVLYFVLSSTENLGFTFFYVLFGGWFVMIMISSAAFITEPIWLDLNVMTPEEFARYYLTSKALSIAIILSPFAVLSLVLGYIGEALGFVVFIPLSSIFIMSLYARYYQQRYNMPMNVSPIRLLVSLLTSIPLIPLIILSFLPAYLILCLPIMLSFIIFYLTISLPFIFSKSYWESTIEKIVTSVT</sequence>
<evidence type="ECO:0000313" key="5">
    <source>
        <dbReference type="Proteomes" id="UP000474054"/>
    </source>
</evidence>
<reference evidence="3 4" key="2">
    <citation type="submission" date="2019-10" db="EMBL/GenBank/DDBJ databases">
        <title>Genome Sequences from Six Type Strain Members of the Archaeal Family Sulfolobaceae: Acidianus ambivalens, Acidianus infernus, Metallosphaera prunae, Stygiolobus azoricus, Sulfolobus metallicus, and Sulfurisphaera ohwakuensis.</title>
        <authorList>
            <person name="Counts J.A."/>
            <person name="Kelly R.M."/>
        </authorList>
    </citation>
    <scope>NUCLEOTIDE SEQUENCE [LARGE SCALE GENOMIC DNA]</scope>
    <source>
        <strain evidence="3 4">LEI 10</strain>
    </source>
</reference>
<feature type="transmembrane region" description="Helical" evidence="1">
    <location>
        <begin position="33"/>
        <end position="56"/>
    </location>
</feature>
<evidence type="ECO:0000313" key="2">
    <source>
        <dbReference type="EMBL" id="MQL56066.1"/>
    </source>
</evidence>
<accession>A0A650CYT9</accession>
<proteinExistence type="predicted"/>
<evidence type="ECO:0000256" key="1">
    <source>
        <dbReference type="SAM" id="Phobius"/>
    </source>
</evidence>
<keyword evidence="4" id="KW-1185">Reference proteome</keyword>
<feature type="transmembrane region" description="Helical" evidence="1">
    <location>
        <begin position="332"/>
        <end position="351"/>
    </location>
</feature>
<keyword evidence="1" id="KW-1133">Transmembrane helix</keyword>
<organism evidence="3 4">
    <name type="scientific">Acidianus ambivalens</name>
    <name type="common">Desulfurolobus ambivalens</name>
    <dbReference type="NCBI Taxonomy" id="2283"/>
    <lineage>
        <taxon>Archaea</taxon>
        <taxon>Thermoproteota</taxon>
        <taxon>Thermoprotei</taxon>
        <taxon>Sulfolobales</taxon>
        <taxon>Sulfolobaceae</taxon>
        <taxon>Acidianus</taxon>
    </lineage>
</organism>
<feature type="transmembrane region" description="Helical" evidence="1">
    <location>
        <begin position="357"/>
        <end position="381"/>
    </location>
</feature>
<dbReference type="Proteomes" id="UP000474054">
    <property type="component" value="Unassembled WGS sequence"/>
</dbReference>
<evidence type="ECO:0000313" key="4">
    <source>
        <dbReference type="Proteomes" id="UP000426328"/>
    </source>
</evidence>
<feature type="transmembrane region" description="Helical" evidence="1">
    <location>
        <begin position="202"/>
        <end position="220"/>
    </location>
</feature>
<keyword evidence="1" id="KW-0472">Membrane</keyword>
<evidence type="ECO:0000313" key="3">
    <source>
        <dbReference type="EMBL" id="QGR22855.1"/>
    </source>
</evidence>
<dbReference type="EMBL" id="WHYS01000002">
    <property type="protein sequence ID" value="MQL56066.1"/>
    <property type="molecule type" value="Genomic_DNA"/>
</dbReference>
<feature type="transmembrane region" description="Helical" evidence="1">
    <location>
        <begin position="226"/>
        <end position="250"/>
    </location>
</feature>
<feature type="transmembrane region" description="Helical" evidence="1">
    <location>
        <begin position="116"/>
        <end position="138"/>
    </location>
</feature>
<name>A0A650CYT9_ACIAM</name>
<keyword evidence="1" id="KW-0812">Transmembrane</keyword>
<gene>
    <name evidence="3" type="ORF">D1866_04795</name>
    <name evidence="2" type="ORF">GFB69_10030</name>
</gene>
<dbReference type="EMBL" id="CP045482">
    <property type="protein sequence ID" value="QGR22855.1"/>
    <property type="molecule type" value="Genomic_DNA"/>
</dbReference>
<feature type="transmembrane region" description="Helical" evidence="1">
    <location>
        <begin position="301"/>
        <end position="320"/>
    </location>
</feature>
<feature type="transmembrane region" description="Helical" evidence="1">
    <location>
        <begin position="91"/>
        <end position="110"/>
    </location>
</feature>
<dbReference type="AlphaFoldDB" id="A0A650CYT9"/>
<feature type="transmembrane region" description="Helical" evidence="1">
    <location>
        <begin position="271"/>
        <end position="295"/>
    </location>
</feature>
<feature type="transmembrane region" description="Helical" evidence="1">
    <location>
        <begin position="62"/>
        <end position="84"/>
    </location>
</feature>